<name>A0A0S4LF59_9BACT</name>
<dbReference type="STRING" id="1742972.COMA1_20721"/>
<gene>
    <name evidence="1" type="ORF">COMA1_20721</name>
</gene>
<protein>
    <submittedName>
        <fullName evidence="1">Uncharacterized protein</fullName>
    </submittedName>
</protein>
<sequence>MVTLTQQEVERRLDTVPCAICKQSSFAIDERSMGADGDWRGICKKCFYTFPVHTDMEFYLRTQPDVPFRLKEISCTACNHRGVNLDLRATLSVRDAYYFVTCRGCQRQFVERSSLEAFE</sequence>
<keyword evidence="2" id="KW-1185">Reference proteome</keyword>
<reference evidence="1 2" key="1">
    <citation type="submission" date="2015-10" db="EMBL/GenBank/DDBJ databases">
        <authorList>
            <person name="Gilbert D.G."/>
        </authorList>
    </citation>
    <scope>NUCLEOTIDE SEQUENCE [LARGE SCALE GENOMIC DNA]</scope>
    <source>
        <strain evidence="1">COMA1</strain>
    </source>
</reference>
<dbReference type="EMBL" id="CZQA01000008">
    <property type="protein sequence ID" value="CUS36252.1"/>
    <property type="molecule type" value="Genomic_DNA"/>
</dbReference>
<evidence type="ECO:0000313" key="1">
    <source>
        <dbReference type="EMBL" id="CUS36252.1"/>
    </source>
</evidence>
<dbReference type="OrthoDB" id="9790228at2"/>
<accession>A0A0S4LF59</accession>
<organism evidence="1 2">
    <name type="scientific">Candidatus Nitrospira nitrosa</name>
    <dbReference type="NCBI Taxonomy" id="1742972"/>
    <lineage>
        <taxon>Bacteria</taxon>
        <taxon>Pseudomonadati</taxon>
        <taxon>Nitrospirota</taxon>
        <taxon>Nitrospiria</taxon>
        <taxon>Nitrospirales</taxon>
        <taxon>Nitrospiraceae</taxon>
        <taxon>Nitrospira</taxon>
    </lineage>
</organism>
<dbReference type="AlphaFoldDB" id="A0A0S4LF59"/>
<proteinExistence type="predicted"/>
<dbReference type="Proteomes" id="UP000199032">
    <property type="component" value="Unassembled WGS sequence"/>
</dbReference>
<evidence type="ECO:0000313" key="2">
    <source>
        <dbReference type="Proteomes" id="UP000199032"/>
    </source>
</evidence>